<reference evidence="4 5" key="1">
    <citation type="submission" date="2018-11" db="EMBL/GenBank/DDBJ databases">
        <title>Pseudaminobacter arsenicus sp. nov., an arsenic-resistant bacterium isolated from arsenic-rich aquifers.</title>
        <authorList>
            <person name="Mu Y."/>
        </authorList>
    </citation>
    <scope>NUCLEOTIDE SEQUENCE [LARGE SCALE GENOMIC DNA]</scope>
    <source>
        <strain evidence="4 5">CB3</strain>
    </source>
</reference>
<dbReference type="AlphaFoldDB" id="A0A432V7X9"/>
<dbReference type="Proteomes" id="UP000281647">
    <property type="component" value="Unassembled WGS sequence"/>
</dbReference>
<dbReference type="RefSeq" id="WP_128626648.1">
    <property type="nucleotide sequence ID" value="NZ_RKST01000007.1"/>
</dbReference>
<evidence type="ECO:0000313" key="5">
    <source>
        <dbReference type="Proteomes" id="UP000281647"/>
    </source>
</evidence>
<protein>
    <submittedName>
        <fullName evidence="4">Hydantoinase/oxoprolinase family protein</fullName>
    </submittedName>
</protein>
<dbReference type="InterPro" id="IPR002821">
    <property type="entry name" value="Hydantoinase_A"/>
</dbReference>
<sequence>MRILEPVRDVAPSPLASCQIGVDVGGTFTDLVLIDGCGAVRCVKVPSTPGEPALSTLQGIDELIGPAGARQFQSIHHTHSNTLALNTLIERTGANIGMLVTQGFRDLMEIQRLSIPDPMRYSSRRPQAVVPRRLVREVRERLNADGSIETPLDASQLLEAAAEIVAAGAQGIVICFLHSYRSPVHERRAREIIGEKFPDLPVDISSEVWPQAREFERGMLATINSYVRPRIERYVTVLAQGLLSRSISSAPRGARSNGGRELLSSMGQKPAVALFSGPAAGVAGAASVALDAGWADADLMTLDIGGTSADIGVIRRGKPILSSEEHIADFPILFPTVAVSAIGAGGGSIIWADPTGSVKVGPRSVGADPGPACYGRSDALVPALTDAFLVVGYLSADRKLGDKLVMSLERSLQAMSRLGDRVGVPAEGIADGAIQIAIAMMAAEATSTLSRRGVDAPEFRMVAYGGAGPLLGALVAEEVFIDTVLIPPLPGALSAMGAARSDIHGDFLRPIYQEVEIIDPTQFASQLDSISRDARDWLGEEVEGLPVTGMNITYSLDMRYEGQGFDVAVDIDRETLERFDRSVLLKRFHDAHQAEFGYASESARVWIKELRAHAVGYLAKTVHAHKGAEAAQPCAPRARTIRLRGAAVHASVYSRENLEIGSRLEGPAIIEQMDTTTLIPDGWICECHQSGALVLHRAG</sequence>
<evidence type="ECO:0000259" key="3">
    <source>
        <dbReference type="Pfam" id="PF19278"/>
    </source>
</evidence>
<accession>A0A432V7X9</accession>
<dbReference type="OrthoDB" id="9759608at2"/>
<dbReference type="GO" id="GO:0005829">
    <property type="term" value="C:cytosol"/>
    <property type="evidence" value="ECO:0007669"/>
    <property type="project" value="TreeGrafter"/>
</dbReference>
<feature type="domain" description="Hydantoinase/oxoprolinase N-terminal" evidence="2">
    <location>
        <begin position="20"/>
        <end position="195"/>
    </location>
</feature>
<name>A0A432V7X9_9HYPH</name>
<dbReference type="PANTHER" id="PTHR11365:SF23">
    <property type="entry name" value="HYPOTHETICAL 5-OXOPROLINASE (EUROFUNG)-RELATED"/>
    <property type="match status" value="1"/>
</dbReference>
<dbReference type="GO" id="GO:0006749">
    <property type="term" value="P:glutathione metabolic process"/>
    <property type="evidence" value="ECO:0007669"/>
    <property type="project" value="TreeGrafter"/>
</dbReference>
<dbReference type="EMBL" id="RKST01000007">
    <property type="protein sequence ID" value="RUM98268.1"/>
    <property type="molecule type" value="Genomic_DNA"/>
</dbReference>
<organism evidence="4 5">
    <name type="scientific">Borborobacter arsenicus</name>
    <dbReference type="NCBI Taxonomy" id="1851146"/>
    <lineage>
        <taxon>Bacteria</taxon>
        <taxon>Pseudomonadati</taxon>
        <taxon>Pseudomonadota</taxon>
        <taxon>Alphaproteobacteria</taxon>
        <taxon>Hyphomicrobiales</taxon>
        <taxon>Phyllobacteriaceae</taxon>
        <taxon>Borborobacter</taxon>
    </lineage>
</organism>
<dbReference type="Pfam" id="PF05378">
    <property type="entry name" value="Hydant_A_N"/>
    <property type="match status" value="1"/>
</dbReference>
<dbReference type="PANTHER" id="PTHR11365">
    <property type="entry name" value="5-OXOPROLINASE RELATED"/>
    <property type="match status" value="1"/>
</dbReference>
<feature type="domain" description="Hydantoinase A/oxoprolinase" evidence="1">
    <location>
        <begin position="220"/>
        <end position="503"/>
    </location>
</feature>
<gene>
    <name evidence="4" type="ORF">EET67_09230</name>
</gene>
<evidence type="ECO:0000259" key="1">
    <source>
        <dbReference type="Pfam" id="PF01968"/>
    </source>
</evidence>
<proteinExistence type="predicted"/>
<dbReference type="SUPFAM" id="SSF53067">
    <property type="entry name" value="Actin-like ATPase domain"/>
    <property type="match status" value="1"/>
</dbReference>
<dbReference type="Pfam" id="PF19278">
    <property type="entry name" value="Hydant_A_C"/>
    <property type="match status" value="1"/>
</dbReference>
<dbReference type="Pfam" id="PF01968">
    <property type="entry name" value="Hydantoinase_A"/>
    <property type="match status" value="1"/>
</dbReference>
<dbReference type="InterPro" id="IPR049517">
    <property type="entry name" value="ACX-like_C"/>
</dbReference>
<dbReference type="InterPro" id="IPR008040">
    <property type="entry name" value="Hydant_A_N"/>
</dbReference>
<dbReference type="InterPro" id="IPR045079">
    <property type="entry name" value="Oxoprolinase-like"/>
</dbReference>
<dbReference type="InterPro" id="IPR043129">
    <property type="entry name" value="ATPase_NBD"/>
</dbReference>
<dbReference type="GO" id="GO:0017168">
    <property type="term" value="F:5-oxoprolinase (ATP-hydrolyzing) activity"/>
    <property type="evidence" value="ECO:0007669"/>
    <property type="project" value="TreeGrafter"/>
</dbReference>
<keyword evidence="5" id="KW-1185">Reference proteome</keyword>
<evidence type="ECO:0000313" key="4">
    <source>
        <dbReference type="EMBL" id="RUM98268.1"/>
    </source>
</evidence>
<feature type="domain" description="Acetophenone carboxylase-like C-terminal" evidence="3">
    <location>
        <begin position="544"/>
        <end position="684"/>
    </location>
</feature>
<comment type="caution">
    <text evidence="4">The sequence shown here is derived from an EMBL/GenBank/DDBJ whole genome shotgun (WGS) entry which is preliminary data.</text>
</comment>
<evidence type="ECO:0000259" key="2">
    <source>
        <dbReference type="Pfam" id="PF05378"/>
    </source>
</evidence>